<dbReference type="InterPro" id="IPR026822">
    <property type="entry name" value="Spp2/MOS2_G-patch"/>
</dbReference>
<dbReference type="GO" id="GO:0000398">
    <property type="term" value="P:mRNA splicing, via spliceosome"/>
    <property type="evidence" value="ECO:0007669"/>
    <property type="project" value="UniProtKB-UniRule"/>
</dbReference>
<dbReference type="GO" id="GO:0003676">
    <property type="term" value="F:nucleic acid binding"/>
    <property type="evidence" value="ECO:0007669"/>
    <property type="project" value="InterPro"/>
</dbReference>
<protein>
    <recommendedName>
        <fullName evidence="4">Pre-mRNA-splicing factor</fullName>
    </recommendedName>
</protein>
<sequence length="402" mass="44702">MSKPISISLTAPRPPATTKQPLGKKRPAANLASDSDDDDSNHREKVHVITAFDAARGGAVGEKQEEEKGPLVIAAMKNRDWRAEAERRRGKGSVWLPPEALAGRSEGEGAMEVDTGAGVHYGLQVFQRRTEDNQPSPPPPPPLGEAGEEPVGAKTEEEQALAALLSDSSKPPSTTLILPSSAGNTDWRDRDELQAYKADVASRPDVPTLDDYAAVPVEEFGAALLRGMGWREGTEVGGRGGAAKQSKLRIVEKRPAFLGIGAKTKEEVPELGTWGKADKSGRKRGGKRVDTTYVPVVLVDRKTGKVVDESEVTESGKGMDGGGGTDRGHRNGRDREFTRDDHDRRRRDRSRDHRDSHRHQKDRDRHDDRYRDRERGEKSHRSRDERDSRRRSRDRYERRDRR</sequence>
<keyword evidence="3 4" id="KW-0539">Nucleus</keyword>
<evidence type="ECO:0000256" key="5">
    <source>
        <dbReference type="SAM" id="MobiDB-lite"/>
    </source>
</evidence>
<evidence type="ECO:0000256" key="4">
    <source>
        <dbReference type="RuleBase" id="RU369096"/>
    </source>
</evidence>
<proteinExistence type="inferred from homology"/>
<evidence type="ECO:0000256" key="1">
    <source>
        <dbReference type="ARBA" id="ARBA00004123"/>
    </source>
</evidence>
<feature type="region of interest" description="Disordered" evidence="5">
    <location>
        <begin position="272"/>
        <end position="402"/>
    </location>
</feature>
<comment type="function">
    <text evidence="4">Involved in spliceosome maturation and the first step of pre-mRNA splicing.</text>
</comment>
<comment type="similarity">
    <text evidence="2 4">Belongs to the SPP2 family.</text>
</comment>
<feature type="region of interest" description="Disordered" evidence="5">
    <location>
        <begin position="1"/>
        <end position="47"/>
    </location>
</feature>
<name>A0A292PR85_9PEZI</name>
<dbReference type="PANTHER" id="PTHR15818">
    <property type="entry name" value="G PATCH AND KOW-CONTAINING"/>
    <property type="match status" value="1"/>
</dbReference>
<organism evidence="7 8">
    <name type="scientific">Tuber aestivum</name>
    <name type="common">summer truffle</name>
    <dbReference type="NCBI Taxonomy" id="59557"/>
    <lineage>
        <taxon>Eukaryota</taxon>
        <taxon>Fungi</taxon>
        <taxon>Dikarya</taxon>
        <taxon>Ascomycota</taxon>
        <taxon>Pezizomycotina</taxon>
        <taxon>Pezizomycetes</taxon>
        <taxon>Pezizales</taxon>
        <taxon>Tuberaceae</taxon>
        <taxon>Tuber</taxon>
    </lineage>
</organism>
<gene>
    <name evidence="7" type="ORF">GSTUAT00006880001</name>
</gene>
<dbReference type="PANTHER" id="PTHR15818:SF2">
    <property type="entry name" value="G-PATCH DOMAIN AND KOW MOTIFS-CONTAINING PROTEIN"/>
    <property type="match status" value="1"/>
</dbReference>
<feature type="compositionally biased region" description="Basic and acidic residues" evidence="5">
    <location>
        <begin position="326"/>
        <end position="402"/>
    </location>
</feature>
<evidence type="ECO:0000256" key="2">
    <source>
        <dbReference type="ARBA" id="ARBA00008576"/>
    </source>
</evidence>
<feature type="compositionally biased region" description="Basic and acidic residues" evidence="5">
    <location>
        <begin position="299"/>
        <end position="308"/>
    </location>
</feature>
<evidence type="ECO:0000259" key="6">
    <source>
        <dbReference type="PROSITE" id="PS50174"/>
    </source>
</evidence>
<accession>A0A292PR85</accession>
<keyword evidence="4" id="KW-0508">mRNA splicing</keyword>
<feature type="domain" description="G-patch" evidence="6">
    <location>
        <begin position="217"/>
        <end position="265"/>
    </location>
</feature>
<dbReference type="AlphaFoldDB" id="A0A292PR85"/>
<evidence type="ECO:0000256" key="3">
    <source>
        <dbReference type="ARBA" id="ARBA00023242"/>
    </source>
</evidence>
<dbReference type="InterPro" id="IPR045166">
    <property type="entry name" value="Spp2-like"/>
</dbReference>
<reference evidence="7" key="1">
    <citation type="submission" date="2015-10" db="EMBL/GenBank/DDBJ databases">
        <authorList>
            <person name="Regsiter A."/>
            <person name="william w."/>
        </authorList>
    </citation>
    <scope>NUCLEOTIDE SEQUENCE</scope>
    <source>
        <strain evidence="7">Montdore</strain>
    </source>
</reference>
<dbReference type="GO" id="GO:0005681">
    <property type="term" value="C:spliceosomal complex"/>
    <property type="evidence" value="ECO:0007669"/>
    <property type="project" value="UniProtKB-UniRule"/>
</dbReference>
<keyword evidence="4" id="KW-0747">Spliceosome</keyword>
<dbReference type="InterPro" id="IPR000467">
    <property type="entry name" value="G_patch_dom"/>
</dbReference>
<evidence type="ECO:0000313" key="7">
    <source>
        <dbReference type="EMBL" id="CUS09000.1"/>
    </source>
</evidence>
<keyword evidence="4" id="KW-0507">mRNA processing</keyword>
<dbReference type="Pfam" id="PF12656">
    <property type="entry name" value="G-patch_2"/>
    <property type="match status" value="1"/>
</dbReference>
<keyword evidence="8" id="KW-1185">Reference proteome</keyword>
<dbReference type="EMBL" id="LN891101">
    <property type="protein sequence ID" value="CUS09000.1"/>
    <property type="molecule type" value="Genomic_DNA"/>
</dbReference>
<comment type="subcellular location">
    <subcellularLocation>
        <location evidence="1 4">Nucleus</location>
    </subcellularLocation>
</comment>
<feature type="compositionally biased region" description="Polar residues" evidence="5">
    <location>
        <begin position="166"/>
        <end position="184"/>
    </location>
</feature>
<dbReference type="Proteomes" id="UP001412239">
    <property type="component" value="Unassembled WGS sequence"/>
</dbReference>
<dbReference type="PROSITE" id="PS50174">
    <property type="entry name" value="G_PATCH"/>
    <property type="match status" value="1"/>
</dbReference>
<feature type="region of interest" description="Disordered" evidence="5">
    <location>
        <begin position="79"/>
        <end position="190"/>
    </location>
</feature>
<evidence type="ECO:0000313" key="8">
    <source>
        <dbReference type="Proteomes" id="UP001412239"/>
    </source>
</evidence>